<dbReference type="InterPro" id="IPR016181">
    <property type="entry name" value="Acyl_CoA_acyltransferase"/>
</dbReference>
<keyword evidence="2" id="KW-0808">Transferase</keyword>
<organism evidence="2 3">
    <name type="scientific">Aquabacterium lacunae</name>
    <dbReference type="NCBI Taxonomy" id="2528630"/>
    <lineage>
        <taxon>Bacteria</taxon>
        <taxon>Pseudomonadati</taxon>
        <taxon>Pseudomonadota</taxon>
        <taxon>Betaproteobacteria</taxon>
        <taxon>Burkholderiales</taxon>
        <taxon>Aquabacterium</taxon>
    </lineage>
</organism>
<dbReference type="Gene3D" id="3.40.630.30">
    <property type="match status" value="1"/>
</dbReference>
<dbReference type="GO" id="GO:0016740">
    <property type="term" value="F:transferase activity"/>
    <property type="evidence" value="ECO:0007669"/>
    <property type="project" value="UniProtKB-KW"/>
</dbReference>
<evidence type="ECO:0000259" key="1">
    <source>
        <dbReference type="Pfam" id="PF13480"/>
    </source>
</evidence>
<dbReference type="InterPro" id="IPR038740">
    <property type="entry name" value="BioF2-like_GNAT_dom"/>
</dbReference>
<reference evidence="2 3" key="1">
    <citation type="submission" date="2019-02" db="EMBL/GenBank/DDBJ databases">
        <title>Aquabacterium sp. strain KMB7.</title>
        <authorList>
            <person name="Chen W.-M."/>
        </authorList>
    </citation>
    <scope>NUCLEOTIDE SEQUENCE [LARGE SCALE GENOMIC DNA]</scope>
    <source>
        <strain evidence="2 3">KMB7</strain>
    </source>
</reference>
<keyword evidence="3" id="KW-1185">Reference proteome</keyword>
<gene>
    <name evidence="2" type="ORF">EYS42_11070</name>
</gene>
<dbReference type="Proteomes" id="UP000292120">
    <property type="component" value="Unassembled WGS sequence"/>
</dbReference>
<protein>
    <submittedName>
        <fullName evidence="2">GNAT family N-acetyltransferase</fullName>
    </submittedName>
</protein>
<accession>A0A4Q9H188</accession>
<dbReference type="AlphaFoldDB" id="A0A4Q9H188"/>
<proteinExistence type="predicted"/>
<feature type="domain" description="BioF2-like acetyltransferase" evidence="1">
    <location>
        <begin position="147"/>
        <end position="288"/>
    </location>
</feature>
<dbReference type="OrthoDB" id="4349922at2"/>
<comment type="caution">
    <text evidence="2">The sequence shown here is derived from an EMBL/GenBank/DDBJ whole genome shotgun (WGS) entry which is preliminary data.</text>
</comment>
<evidence type="ECO:0000313" key="3">
    <source>
        <dbReference type="Proteomes" id="UP000292120"/>
    </source>
</evidence>
<name>A0A4Q9H188_9BURK</name>
<dbReference type="Pfam" id="PF13480">
    <property type="entry name" value="Acetyltransf_6"/>
    <property type="match status" value="1"/>
</dbReference>
<dbReference type="SUPFAM" id="SSF55729">
    <property type="entry name" value="Acyl-CoA N-acyltransferases (Nat)"/>
    <property type="match status" value="1"/>
</dbReference>
<dbReference type="EMBL" id="SIXI01000004">
    <property type="protein sequence ID" value="TBO30229.1"/>
    <property type="molecule type" value="Genomic_DNA"/>
</dbReference>
<sequence length="347" mass="38488">MSQCLYQQPEWFDLLWDHGFPRSGDERLNWAQCAVAEAGVALPVVRAGGALYSLSSYYTPRFGPCGGPGLSAAPIDPQAGARWLKRRTEVHSVRLQPFRASDLWVSDVERALRLAGFACWHFECGVNWLEPVSLAGGFEAYWAERPSRLRNTVQRARRKLARRSSTSIDIVSEPGEVLSEAIEAYQAVYADSWKGVEPCPQFMPGLMSLAAEQGALRLGLLRLDGEVVAAQVWLVHDGQADIYKLAQRPGFDALSVGSVLLAAMMAHVMDVDRVSTVDFLMGDDAYKKDWMSVRRPLWGLVAFRWRDPRCWPALLRHVGGVCLASARQRVNWGLAAIARTTTPSSAE</sequence>
<evidence type="ECO:0000313" key="2">
    <source>
        <dbReference type="EMBL" id="TBO30229.1"/>
    </source>
</evidence>